<organism evidence="2">
    <name type="scientific">Dichomitus squalens</name>
    <dbReference type="NCBI Taxonomy" id="114155"/>
    <lineage>
        <taxon>Eukaryota</taxon>
        <taxon>Fungi</taxon>
        <taxon>Dikarya</taxon>
        <taxon>Basidiomycota</taxon>
        <taxon>Agaricomycotina</taxon>
        <taxon>Agaricomycetes</taxon>
        <taxon>Polyporales</taxon>
        <taxon>Polyporaceae</taxon>
        <taxon>Dichomitus</taxon>
    </lineage>
</organism>
<feature type="compositionally biased region" description="Polar residues" evidence="1">
    <location>
        <begin position="60"/>
        <end position="72"/>
    </location>
</feature>
<evidence type="ECO:0000313" key="2">
    <source>
        <dbReference type="EMBL" id="TBU25789.1"/>
    </source>
</evidence>
<dbReference type="EMBL" id="ML145135">
    <property type="protein sequence ID" value="TBU57561.1"/>
    <property type="molecule type" value="Genomic_DNA"/>
</dbReference>
<protein>
    <submittedName>
        <fullName evidence="2">Uncharacterized protein</fullName>
    </submittedName>
</protein>
<evidence type="ECO:0000313" key="4">
    <source>
        <dbReference type="Proteomes" id="UP000292082"/>
    </source>
</evidence>
<feature type="region of interest" description="Disordered" evidence="1">
    <location>
        <begin position="112"/>
        <end position="135"/>
    </location>
</feature>
<gene>
    <name evidence="3" type="ORF">BD310DRAFT_949291</name>
    <name evidence="2" type="ORF">BD311DRAFT_780081</name>
</gene>
<dbReference type="AlphaFoldDB" id="A0A4Q9MEU1"/>
<reference evidence="2 4" key="1">
    <citation type="submission" date="2019-01" db="EMBL/GenBank/DDBJ databases">
        <title>Draft genome sequences of three monokaryotic isolates of the white-rot basidiomycete fungus Dichomitus squalens.</title>
        <authorList>
            <consortium name="DOE Joint Genome Institute"/>
            <person name="Lopez S.C."/>
            <person name="Andreopoulos B."/>
            <person name="Pangilinan J."/>
            <person name="Lipzen A."/>
            <person name="Riley R."/>
            <person name="Ahrendt S."/>
            <person name="Ng V."/>
            <person name="Barry K."/>
            <person name="Daum C."/>
            <person name="Grigoriev I.V."/>
            <person name="Hilden K.S."/>
            <person name="Makela M.R."/>
            <person name="de Vries R.P."/>
        </authorList>
    </citation>
    <scope>NUCLEOTIDE SEQUENCE [LARGE SCALE GENOMIC DNA]</scope>
    <source>
        <strain evidence="3 4">CBS 464.89</strain>
        <strain evidence="2">OM18370.1</strain>
    </source>
</reference>
<name>A0A4Q9MEU1_9APHY</name>
<feature type="region of interest" description="Disordered" evidence="1">
    <location>
        <begin position="14"/>
        <end position="94"/>
    </location>
</feature>
<sequence length="244" mass="25937">MVLLLYLTRRGHRRYDGQQASDPMESPRELEQPLAESKQPSSSIRETIIVISPDGETRPVSGTQTHRASQFSHRTHRSGGTLGSSVPQLPDLPSISSGLLSQSYRYSYRMSQVPSHLSPPGTPVYSEKTPRTSFRSSRIPSVIGNVLGSDQVLLPNSTLLEAPAAGGGETPPGPAGDSRDQAVARAHDCQCGLEPCKCRRATDGGVRLAGGRPGEEVEGDVDGAQRSDSVGSMLPPMYGGFDGA</sequence>
<accession>A0A4Q9MEU1</accession>
<dbReference type="EMBL" id="ML143455">
    <property type="protein sequence ID" value="TBU25789.1"/>
    <property type="molecule type" value="Genomic_DNA"/>
</dbReference>
<keyword evidence="4" id="KW-1185">Reference proteome</keyword>
<proteinExistence type="predicted"/>
<feature type="region of interest" description="Disordered" evidence="1">
    <location>
        <begin position="202"/>
        <end position="244"/>
    </location>
</feature>
<evidence type="ECO:0000256" key="1">
    <source>
        <dbReference type="SAM" id="MobiDB-lite"/>
    </source>
</evidence>
<dbReference type="Proteomes" id="UP000292082">
    <property type="component" value="Unassembled WGS sequence"/>
</dbReference>
<feature type="region of interest" description="Disordered" evidence="1">
    <location>
        <begin position="161"/>
        <end position="181"/>
    </location>
</feature>
<evidence type="ECO:0000313" key="3">
    <source>
        <dbReference type="EMBL" id="TBU57561.1"/>
    </source>
</evidence>
<dbReference type="Proteomes" id="UP000292957">
    <property type="component" value="Unassembled WGS sequence"/>
</dbReference>